<dbReference type="InterPro" id="IPR036514">
    <property type="entry name" value="SGNH_hydro_sf"/>
</dbReference>
<name>A0ABQ1HBY8_9FLAO</name>
<keyword evidence="4" id="KW-1185">Reference proteome</keyword>
<dbReference type="RefSeq" id="WP_188492209.1">
    <property type="nucleotide sequence ID" value="NZ_BMGA01000001.1"/>
</dbReference>
<accession>A0ABQ1HBY8</accession>
<evidence type="ECO:0000256" key="1">
    <source>
        <dbReference type="ARBA" id="ARBA00008668"/>
    </source>
</evidence>
<dbReference type="InterPro" id="IPR001087">
    <property type="entry name" value="GDSL"/>
</dbReference>
<comment type="caution">
    <text evidence="3">The sequence shown here is derived from an EMBL/GenBank/DDBJ whole genome shotgun (WGS) entry which is preliminary data.</text>
</comment>
<comment type="similarity">
    <text evidence="1">Belongs to the 'GDSL' lipolytic enzyme family.</text>
</comment>
<proteinExistence type="inferred from homology"/>
<evidence type="ECO:0000313" key="4">
    <source>
        <dbReference type="Proteomes" id="UP000658793"/>
    </source>
</evidence>
<dbReference type="Proteomes" id="UP000658793">
    <property type="component" value="Unassembled WGS sequence"/>
</dbReference>
<dbReference type="EMBL" id="BMGA01000001">
    <property type="protein sequence ID" value="GGA67710.1"/>
    <property type="molecule type" value="Genomic_DNA"/>
</dbReference>
<dbReference type="CDD" id="cd01821">
    <property type="entry name" value="Rhamnogalacturan_acetylesterase_like"/>
    <property type="match status" value="1"/>
</dbReference>
<dbReference type="PANTHER" id="PTHR43695:SF1">
    <property type="entry name" value="RHAMNOGALACTURONAN ACETYLESTERASE"/>
    <property type="match status" value="1"/>
</dbReference>
<protein>
    <recommendedName>
        <fullName evidence="5">SGNH hydrolase-type esterase domain-containing protein</fullName>
    </recommendedName>
</protein>
<dbReference type="PANTHER" id="PTHR43695">
    <property type="entry name" value="PUTATIVE (AFU_ORTHOLOGUE AFUA_2G17250)-RELATED"/>
    <property type="match status" value="1"/>
</dbReference>
<evidence type="ECO:0000256" key="2">
    <source>
        <dbReference type="ARBA" id="ARBA00022801"/>
    </source>
</evidence>
<keyword evidence="2" id="KW-0378">Hydrolase</keyword>
<sequence length="559" mass="63610">MNRIKIIVSFFLMFQMYGMDKDIESKRVVRLHTIGDSTMEEQNPNVKDQRGWVQMLPNFFNENLVLVNPAKSGTSTKSYYNGGYWERAKKAIMPGDYVLIQFGHNDEKHNGLDGEIGTVPSTTYRHYLRLYINEVRALKAYPVLCTPVVRKMFGKDHMLTRRGKHDLGEYYAEHINTSFDVKDTIALNYSVNMALVAKELNCPLIDMTSATKELVNSIGDKEAARQIYSLPNDGTHFGSNGALLFSKLFIKELRKNNLLTTYLKPEGGLITNTSVISMKDIYLGTETYRVFDLIYAAKNKKIQGKINVEAIGDFEVSTKKDIGFTKIKELLLDKDSLNDFKLHIRIIPRQTGDFKDRIKLYGPNSEVQYIELSGNVLAVPDNKPIKLFYTLSNNNKPNVDGPILGFVQDWKGLSLGKYAVLENAADNFKTTKVQHLNLTSEKWPNNEIDLVRSRYIQFGFKTSENAKVVTKSVDFFIGGGSNFRIIASTDSDFSHEIVVGEETNITSDTMKKYSYLMNQKIESGQSLYVRIYPWTNQTIKHQSISISNFTIDGMSFKNK</sequence>
<evidence type="ECO:0000313" key="3">
    <source>
        <dbReference type="EMBL" id="GGA67710.1"/>
    </source>
</evidence>
<dbReference type="SUPFAM" id="SSF52266">
    <property type="entry name" value="SGNH hydrolase"/>
    <property type="match status" value="1"/>
</dbReference>
<gene>
    <name evidence="3" type="ORF">GCM10008015_05570</name>
</gene>
<dbReference type="InterPro" id="IPR037459">
    <property type="entry name" value="RhgT-like"/>
</dbReference>
<dbReference type="Gene3D" id="3.40.50.1110">
    <property type="entry name" value="SGNH hydrolase"/>
    <property type="match status" value="1"/>
</dbReference>
<organism evidence="3 4">
    <name type="scientific">Flavobacterium palustre</name>
    <dbReference type="NCBI Taxonomy" id="1476463"/>
    <lineage>
        <taxon>Bacteria</taxon>
        <taxon>Pseudomonadati</taxon>
        <taxon>Bacteroidota</taxon>
        <taxon>Flavobacteriia</taxon>
        <taxon>Flavobacteriales</taxon>
        <taxon>Flavobacteriaceae</taxon>
        <taxon>Flavobacterium</taxon>
    </lineage>
</organism>
<reference evidence="4" key="1">
    <citation type="journal article" date="2019" name="Int. J. Syst. Evol. Microbiol.">
        <title>The Global Catalogue of Microorganisms (GCM) 10K type strain sequencing project: providing services to taxonomists for standard genome sequencing and annotation.</title>
        <authorList>
            <consortium name="The Broad Institute Genomics Platform"/>
            <consortium name="The Broad Institute Genome Sequencing Center for Infectious Disease"/>
            <person name="Wu L."/>
            <person name="Ma J."/>
        </authorList>
    </citation>
    <scope>NUCLEOTIDE SEQUENCE [LARGE SCALE GENOMIC DNA]</scope>
    <source>
        <strain evidence="4">CGMCC 1.12811</strain>
    </source>
</reference>
<dbReference type="Pfam" id="PF00657">
    <property type="entry name" value="Lipase_GDSL"/>
    <property type="match status" value="1"/>
</dbReference>
<evidence type="ECO:0008006" key="5">
    <source>
        <dbReference type="Google" id="ProtNLM"/>
    </source>
</evidence>